<evidence type="ECO:0000259" key="2">
    <source>
        <dbReference type="Pfam" id="PF13579"/>
    </source>
</evidence>
<dbReference type="Proteomes" id="UP000599179">
    <property type="component" value="Unassembled WGS sequence"/>
</dbReference>
<sequence length="443" mass="49221">MSLQYLLKGQLGFMRGYFVVKAISSGPLTDLETVEHDEGVAVQEVAMSRQITPIKDLLALFKLIRIFRKDKPVIVHTHTPKAGILGMLAANLAGVPIRLHTVAGMPLIEASGVKRKILDAVEKLTYACATKVYPNSKGLEKFILKNNYAKAQKVKVIANGSSNGINTSYFNPENYTPQQNQALRKQLGIQEEDFVFIFVGRLVGDKGINELVDAFKSLYTEDIERNIETPNEISENIVSSLLRVSSAPRSLSDSDNHRNSIEVNPQPVIKEPAITNSQTQNKTTRNKETHNPKLILVGPQESELDPLLPETLQEIQTNPNIIAVGFQEDVRPYFAISDALTFPSYREGFPNVVMQAGAMGLPSIVSDINGCNEIIIEGKNGLIIPPKETEALETAMLSLLEDQGLHQQLKSKAREMITSRYEQKVVWEALLDEYRSLLREISS</sequence>
<evidence type="ECO:0000313" key="3">
    <source>
        <dbReference type="EMBL" id="GGE41880.1"/>
    </source>
</evidence>
<name>A0ABQ1SL85_9FLAO</name>
<dbReference type="Gene3D" id="3.40.50.2000">
    <property type="entry name" value="Glycogen Phosphorylase B"/>
    <property type="match status" value="3"/>
</dbReference>
<dbReference type="SUPFAM" id="SSF53756">
    <property type="entry name" value="UDP-Glycosyltransferase/glycogen phosphorylase"/>
    <property type="match status" value="2"/>
</dbReference>
<proteinExistence type="predicted"/>
<dbReference type="Pfam" id="PF13579">
    <property type="entry name" value="Glyco_trans_4_4"/>
    <property type="match status" value="1"/>
</dbReference>
<comment type="caution">
    <text evidence="3">The sequence shown here is derived from an EMBL/GenBank/DDBJ whole genome shotgun (WGS) entry which is preliminary data.</text>
</comment>
<evidence type="ECO:0000313" key="4">
    <source>
        <dbReference type="Proteomes" id="UP000599179"/>
    </source>
</evidence>
<dbReference type="CDD" id="cd03808">
    <property type="entry name" value="GT4_CapM-like"/>
    <property type="match status" value="1"/>
</dbReference>
<dbReference type="PANTHER" id="PTHR12526:SF630">
    <property type="entry name" value="GLYCOSYLTRANSFERASE"/>
    <property type="match status" value="1"/>
</dbReference>
<feature type="domain" description="Glycosyltransferase subfamily 4-like N-terminal" evidence="2">
    <location>
        <begin position="35"/>
        <end position="160"/>
    </location>
</feature>
<dbReference type="RefSeq" id="WP_229731896.1">
    <property type="nucleotide sequence ID" value="NZ_BMGM01000010.1"/>
</dbReference>
<gene>
    <name evidence="3" type="ORF">GCM10010832_22410</name>
</gene>
<dbReference type="InterPro" id="IPR028098">
    <property type="entry name" value="Glyco_trans_4-like_N"/>
</dbReference>
<keyword evidence="4" id="KW-1185">Reference proteome</keyword>
<organism evidence="3 4">
    <name type="scientific">Psychroflexus planctonicus</name>
    <dbReference type="NCBI Taxonomy" id="1526575"/>
    <lineage>
        <taxon>Bacteria</taxon>
        <taxon>Pseudomonadati</taxon>
        <taxon>Bacteroidota</taxon>
        <taxon>Flavobacteriia</taxon>
        <taxon>Flavobacteriales</taxon>
        <taxon>Flavobacteriaceae</taxon>
        <taxon>Psychroflexus</taxon>
    </lineage>
</organism>
<dbReference type="PANTHER" id="PTHR12526">
    <property type="entry name" value="GLYCOSYLTRANSFERASE"/>
    <property type="match status" value="1"/>
</dbReference>
<dbReference type="EMBL" id="BMGM01000010">
    <property type="protein sequence ID" value="GGE41880.1"/>
    <property type="molecule type" value="Genomic_DNA"/>
</dbReference>
<feature type="region of interest" description="Disordered" evidence="1">
    <location>
        <begin position="248"/>
        <end position="291"/>
    </location>
</feature>
<reference evidence="4" key="1">
    <citation type="journal article" date="2019" name="Int. J. Syst. Evol. Microbiol.">
        <title>The Global Catalogue of Microorganisms (GCM) 10K type strain sequencing project: providing services to taxonomists for standard genome sequencing and annotation.</title>
        <authorList>
            <consortium name="The Broad Institute Genomics Platform"/>
            <consortium name="The Broad Institute Genome Sequencing Center for Infectious Disease"/>
            <person name="Wu L."/>
            <person name="Ma J."/>
        </authorList>
    </citation>
    <scope>NUCLEOTIDE SEQUENCE [LARGE SCALE GENOMIC DNA]</scope>
    <source>
        <strain evidence="4">CGMCC 1.12931</strain>
    </source>
</reference>
<protein>
    <recommendedName>
        <fullName evidence="2">Glycosyltransferase subfamily 4-like N-terminal domain-containing protein</fullName>
    </recommendedName>
</protein>
<feature type="compositionally biased region" description="Polar residues" evidence="1">
    <location>
        <begin position="274"/>
        <end position="283"/>
    </location>
</feature>
<accession>A0ABQ1SL85</accession>
<evidence type="ECO:0000256" key="1">
    <source>
        <dbReference type="SAM" id="MobiDB-lite"/>
    </source>
</evidence>
<dbReference type="Pfam" id="PF13692">
    <property type="entry name" value="Glyco_trans_1_4"/>
    <property type="match status" value="1"/>
</dbReference>